<name>A0A1I5DHS4_9FLAO</name>
<organism evidence="1 2">
    <name type="scientific">Bizionia echini</name>
    <dbReference type="NCBI Taxonomy" id="649333"/>
    <lineage>
        <taxon>Bacteria</taxon>
        <taxon>Pseudomonadati</taxon>
        <taxon>Bacteroidota</taxon>
        <taxon>Flavobacteriia</taxon>
        <taxon>Flavobacteriales</taxon>
        <taxon>Flavobacteriaceae</taxon>
        <taxon>Bizionia</taxon>
    </lineage>
</organism>
<dbReference type="AlphaFoldDB" id="A0A1I5DHS4"/>
<protein>
    <submittedName>
        <fullName evidence="1">Negative transcriptional regulator, PaiB family</fullName>
    </submittedName>
</protein>
<evidence type="ECO:0000313" key="1">
    <source>
        <dbReference type="EMBL" id="SFN98351.1"/>
    </source>
</evidence>
<sequence>MTVIKNYPLATVISVSNHEPVITHIPLILQNNELIGHLDANNPHTELLKNQNKVTIIFSGPQCYISPSIYSSKQLPTWNYVKVHIEGTVTEITDPNIIKQSMVDMTTFLESPEHKFQLDYQDPRMEKYLPYVKSFKVVITNWEGKFKLSQNKSIEDFNRAKTEMIKRNQVDITSFLNEIIE</sequence>
<gene>
    <name evidence="1" type="ORF">SAMN04487989_10817</name>
</gene>
<proteinExistence type="predicted"/>
<dbReference type="Gene3D" id="2.30.110.10">
    <property type="entry name" value="Electron Transport, Fmn-binding Protein, Chain A"/>
    <property type="match status" value="1"/>
</dbReference>
<reference evidence="2" key="1">
    <citation type="submission" date="2016-10" db="EMBL/GenBank/DDBJ databases">
        <authorList>
            <person name="Varghese N."/>
            <person name="Submissions S."/>
        </authorList>
    </citation>
    <scope>NUCLEOTIDE SEQUENCE [LARGE SCALE GENOMIC DNA]</scope>
    <source>
        <strain evidence="2">DSM 23925</strain>
    </source>
</reference>
<dbReference type="SUPFAM" id="SSF50475">
    <property type="entry name" value="FMN-binding split barrel"/>
    <property type="match status" value="1"/>
</dbReference>
<dbReference type="PANTHER" id="PTHR35802">
    <property type="entry name" value="PROTEASE SYNTHASE AND SPORULATION PROTEIN PAI 2"/>
    <property type="match status" value="1"/>
</dbReference>
<dbReference type="Pfam" id="PF04299">
    <property type="entry name" value="FMN_bind_2"/>
    <property type="match status" value="1"/>
</dbReference>
<dbReference type="PANTHER" id="PTHR35802:SF1">
    <property type="entry name" value="PROTEASE SYNTHASE AND SPORULATION PROTEIN PAI 2"/>
    <property type="match status" value="1"/>
</dbReference>
<dbReference type="InterPro" id="IPR007396">
    <property type="entry name" value="TR_PAI2-type"/>
</dbReference>
<dbReference type="PIRSF" id="PIRSF010372">
    <property type="entry name" value="PaiB"/>
    <property type="match status" value="1"/>
</dbReference>
<dbReference type="InterPro" id="IPR012349">
    <property type="entry name" value="Split_barrel_FMN-bd"/>
</dbReference>
<dbReference type="STRING" id="649333.SAMN04487989_10817"/>
<keyword evidence="2" id="KW-1185">Reference proteome</keyword>
<evidence type="ECO:0000313" key="2">
    <source>
        <dbReference type="Proteomes" id="UP000198705"/>
    </source>
</evidence>
<accession>A0A1I5DHS4</accession>
<dbReference type="EMBL" id="FOVN01000008">
    <property type="protein sequence ID" value="SFN98351.1"/>
    <property type="molecule type" value="Genomic_DNA"/>
</dbReference>
<dbReference type="Proteomes" id="UP000198705">
    <property type="component" value="Unassembled WGS sequence"/>
</dbReference>